<organism evidence="11 12">
    <name type="scientific">Marinobacter suaedae</name>
    <dbReference type="NCBI Taxonomy" id="3057675"/>
    <lineage>
        <taxon>Bacteria</taxon>
        <taxon>Pseudomonadati</taxon>
        <taxon>Pseudomonadota</taxon>
        <taxon>Gammaproteobacteria</taxon>
        <taxon>Pseudomonadales</taxon>
        <taxon>Marinobacteraceae</taxon>
        <taxon>Marinobacter</taxon>
    </lineage>
</organism>
<evidence type="ECO:0000313" key="12">
    <source>
        <dbReference type="Proteomes" id="UP001168640"/>
    </source>
</evidence>
<evidence type="ECO:0000256" key="8">
    <source>
        <dbReference type="ARBA" id="ARBA00039386"/>
    </source>
</evidence>
<evidence type="ECO:0000256" key="5">
    <source>
        <dbReference type="ARBA" id="ARBA00023004"/>
    </source>
</evidence>
<evidence type="ECO:0000313" key="11">
    <source>
        <dbReference type="EMBL" id="MDO3721679.1"/>
    </source>
</evidence>
<proteinExistence type="inferred from homology"/>
<evidence type="ECO:0000259" key="10">
    <source>
        <dbReference type="Pfam" id="PF04324"/>
    </source>
</evidence>
<dbReference type="InterPro" id="IPR007419">
    <property type="entry name" value="BFD-like_2Fe2S-bd_dom"/>
</dbReference>
<sequence length="69" mass="7483">MYVCLCQGVTDRAIREAAENGVTSMRELGMELGVARQCGRCARMARDILDECTTPDYVALADMLAQPAA</sequence>
<keyword evidence="4" id="KW-0249">Electron transport</keyword>
<dbReference type="PANTHER" id="PTHR37424:SF1">
    <property type="entry name" value="BACTERIOFERRITIN-ASSOCIATED FERREDOXIN"/>
    <property type="match status" value="1"/>
</dbReference>
<evidence type="ECO:0000256" key="7">
    <source>
        <dbReference type="ARBA" id="ARBA00034078"/>
    </source>
</evidence>
<keyword evidence="1" id="KW-0813">Transport</keyword>
<protein>
    <recommendedName>
        <fullName evidence="8">Bacterioferritin-associated ferredoxin</fullName>
    </recommendedName>
</protein>
<evidence type="ECO:0000256" key="1">
    <source>
        <dbReference type="ARBA" id="ARBA00022448"/>
    </source>
</evidence>
<keyword evidence="6" id="KW-0411">Iron-sulfur</keyword>
<keyword evidence="12" id="KW-1185">Reference proteome</keyword>
<evidence type="ECO:0000256" key="3">
    <source>
        <dbReference type="ARBA" id="ARBA00022723"/>
    </source>
</evidence>
<comment type="similarity">
    <text evidence="9">Belongs to the Bfd family.</text>
</comment>
<accession>A0ABT8W0C4</accession>
<keyword evidence="3" id="KW-0479">Metal-binding</keyword>
<reference evidence="11" key="1">
    <citation type="submission" date="2023-07" db="EMBL/GenBank/DDBJ databases">
        <title>Marinobacter sp. chi1 genome sequencing and assembly.</title>
        <authorList>
            <person name="Park S."/>
        </authorList>
    </citation>
    <scope>NUCLEOTIDE SEQUENCE</scope>
    <source>
        <strain evidence="11">Chi1</strain>
    </source>
</reference>
<dbReference type="InterPro" id="IPR041854">
    <property type="entry name" value="BFD-like_2Fe2S-bd_dom_sf"/>
</dbReference>
<dbReference type="CDD" id="cd19945">
    <property type="entry name" value="Fer2_BFD"/>
    <property type="match status" value="1"/>
</dbReference>
<evidence type="ECO:0000256" key="4">
    <source>
        <dbReference type="ARBA" id="ARBA00022982"/>
    </source>
</evidence>
<dbReference type="EMBL" id="JAUMIS010000001">
    <property type="protein sequence ID" value="MDO3721679.1"/>
    <property type="molecule type" value="Genomic_DNA"/>
</dbReference>
<evidence type="ECO:0000256" key="6">
    <source>
        <dbReference type="ARBA" id="ARBA00023014"/>
    </source>
</evidence>
<dbReference type="Proteomes" id="UP001168640">
    <property type="component" value="Unassembled WGS sequence"/>
</dbReference>
<dbReference type="Pfam" id="PF04324">
    <property type="entry name" value="Fer2_BFD"/>
    <property type="match status" value="1"/>
</dbReference>
<dbReference type="InterPro" id="IPR052371">
    <property type="entry name" value="BFD-associated_ferredoxin"/>
</dbReference>
<feature type="domain" description="BFD-like [2Fe-2S]-binding" evidence="10">
    <location>
        <begin position="2"/>
        <end position="51"/>
    </location>
</feature>
<name>A0ABT8W0C4_9GAMM</name>
<evidence type="ECO:0000256" key="9">
    <source>
        <dbReference type="ARBA" id="ARBA00046332"/>
    </source>
</evidence>
<dbReference type="PANTHER" id="PTHR37424">
    <property type="entry name" value="BACTERIOFERRITIN-ASSOCIATED FERREDOXIN"/>
    <property type="match status" value="1"/>
</dbReference>
<gene>
    <name evidence="11" type="ORF">QVZ43_08070</name>
</gene>
<dbReference type="Gene3D" id="1.10.10.1100">
    <property type="entry name" value="BFD-like [2Fe-2S]-binding domain"/>
    <property type="match status" value="1"/>
</dbReference>
<keyword evidence="5" id="KW-0408">Iron</keyword>
<keyword evidence="2" id="KW-0001">2Fe-2S</keyword>
<evidence type="ECO:0000256" key="2">
    <source>
        <dbReference type="ARBA" id="ARBA00022714"/>
    </source>
</evidence>
<comment type="caution">
    <text evidence="11">The sequence shown here is derived from an EMBL/GenBank/DDBJ whole genome shotgun (WGS) entry which is preliminary data.</text>
</comment>
<dbReference type="RefSeq" id="WP_223795793.1">
    <property type="nucleotide sequence ID" value="NZ_JAUMIS010000001.1"/>
</dbReference>
<comment type="cofactor">
    <cofactor evidence="7">
        <name>[2Fe-2S] cluster</name>
        <dbReference type="ChEBI" id="CHEBI:190135"/>
    </cofactor>
</comment>